<protein>
    <submittedName>
        <fullName evidence="2">Uncharacterized protein</fullName>
    </submittedName>
</protein>
<evidence type="ECO:0000256" key="1">
    <source>
        <dbReference type="SAM" id="MobiDB-lite"/>
    </source>
</evidence>
<sequence length="94" mass="10975">MEPKVSCRKEIANSIFAGKCHPKKRCYTREKIEEGLKTSKSAGKRQIEPGIVRQRQRQTDRLTDLGLTDRRTYPKTERQADRQADRQTERLTSN</sequence>
<dbReference type="AlphaFoldDB" id="A0AAV4HR85"/>
<organism evidence="2 3">
    <name type="scientific">Elysia marginata</name>
    <dbReference type="NCBI Taxonomy" id="1093978"/>
    <lineage>
        <taxon>Eukaryota</taxon>
        <taxon>Metazoa</taxon>
        <taxon>Spiralia</taxon>
        <taxon>Lophotrochozoa</taxon>
        <taxon>Mollusca</taxon>
        <taxon>Gastropoda</taxon>
        <taxon>Heterobranchia</taxon>
        <taxon>Euthyneura</taxon>
        <taxon>Panpulmonata</taxon>
        <taxon>Sacoglossa</taxon>
        <taxon>Placobranchoidea</taxon>
        <taxon>Plakobranchidae</taxon>
        <taxon>Elysia</taxon>
    </lineage>
</organism>
<proteinExistence type="predicted"/>
<feature type="compositionally biased region" description="Basic and acidic residues" evidence="1">
    <location>
        <begin position="57"/>
        <end position="94"/>
    </location>
</feature>
<gene>
    <name evidence="2" type="ORF">ElyMa_006402800</name>
</gene>
<keyword evidence="3" id="KW-1185">Reference proteome</keyword>
<feature type="region of interest" description="Disordered" evidence="1">
    <location>
        <begin position="35"/>
        <end position="94"/>
    </location>
</feature>
<evidence type="ECO:0000313" key="3">
    <source>
        <dbReference type="Proteomes" id="UP000762676"/>
    </source>
</evidence>
<accession>A0AAV4HR85</accession>
<reference evidence="2 3" key="1">
    <citation type="journal article" date="2021" name="Elife">
        <title>Chloroplast acquisition without the gene transfer in kleptoplastic sea slugs, Plakobranchus ocellatus.</title>
        <authorList>
            <person name="Maeda T."/>
            <person name="Takahashi S."/>
            <person name="Yoshida T."/>
            <person name="Shimamura S."/>
            <person name="Takaki Y."/>
            <person name="Nagai Y."/>
            <person name="Toyoda A."/>
            <person name="Suzuki Y."/>
            <person name="Arimoto A."/>
            <person name="Ishii H."/>
            <person name="Satoh N."/>
            <person name="Nishiyama T."/>
            <person name="Hasebe M."/>
            <person name="Maruyama T."/>
            <person name="Minagawa J."/>
            <person name="Obokata J."/>
            <person name="Shigenobu S."/>
        </authorList>
    </citation>
    <scope>NUCLEOTIDE SEQUENCE [LARGE SCALE GENOMIC DNA]</scope>
</reference>
<dbReference type="EMBL" id="BMAT01012854">
    <property type="protein sequence ID" value="GFS00613.1"/>
    <property type="molecule type" value="Genomic_DNA"/>
</dbReference>
<dbReference type="Proteomes" id="UP000762676">
    <property type="component" value="Unassembled WGS sequence"/>
</dbReference>
<evidence type="ECO:0000313" key="2">
    <source>
        <dbReference type="EMBL" id="GFS00613.1"/>
    </source>
</evidence>
<name>A0AAV4HR85_9GAST</name>
<comment type="caution">
    <text evidence="2">The sequence shown here is derived from an EMBL/GenBank/DDBJ whole genome shotgun (WGS) entry which is preliminary data.</text>
</comment>